<sequence>MDNTLPTMDFVVGANPLGSNSDVGQATKKVRTKSNLPPNTDDLTVDANRQYIQISSISKASYKSMLLGASSTPVQNVAMVEDFAFTDGDVVTEVVDGILSITFSNQVVWIRLSGLPKGYYSDCLLRAIGQMIGPVVKLDVHTVSARRGRFVWLAVCVDFRKPLVSKVKINGTMLHVEYESLQNVCFKCGCYGHEGRRGTLRDEDAGGGNVFLAILLQSSDITTIYVYSGSRIANFLSGIRPHSGVIVGWVLVALFGVIGWTEWCVRMEVGLFCSDMCIYACETFDMSVLIYAYKHVLM</sequence>
<keyword evidence="4" id="KW-1185">Reference proteome</keyword>
<protein>
    <recommendedName>
        <fullName evidence="2">Zinc knuckle CX2CX4HX4C domain-containing protein</fullName>
    </recommendedName>
</protein>
<dbReference type="InterPro" id="IPR025836">
    <property type="entry name" value="Zn_knuckle_CX2CX4HX4C"/>
</dbReference>
<dbReference type="AlphaFoldDB" id="A0A7J9DB10"/>
<reference evidence="3 4" key="1">
    <citation type="journal article" date="2019" name="Genome Biol. Evol.">
        <title>Insights into the evolution of the New World diploid cottons (Gossypium, subgenus Houzingenia) based on genome sequencing.</title>
        <authorList>
            <person name="Grover C.E."/>
            <person name="Arick M.A. 2nd"/>
            <person name="Thrash A."/>
            <person name="Conover J.L."/>
            <person name="Sanders W.S."/>
            <person name="Peterson D.G."/>
            <person name="Frelichowski J.E."/>
            <person name="Scheffler J.A."/>
            <person name="Scheffler B.E."/>
            <person name="Wendel J.F."/>
        </authorList>
    </citation>
    <scope>NUCLEOTIDE SEQUENCE [LARGE SCALE GENOMIC DNA]</scope>
    <source>
        <strain evidence="3">8</strain>
        <tissue evidence="3">Leaf</tissue>
    </source>
</reference>
<accession>A0A7J9DB10</accession>
<organism evidence="3 4">
    <name type="scientific">Gossypium trilobum</name>
    <dbReference type="NCBI Taxonomy" id="34281"/>
    <lineage>
        <taxon>Eukaryota</taxon>
        <taxon>Viridiplantae</taxon>
        <taxon>Streptophyta</taxon>
        <taxon>Embryophyta</taxon>
        <taxon>Tracheophyta</taxon>
        <taxon>Spermatophyta</taxon>
        <taxon>Magnoliopsida</taxon>
        <taxon>eudicotyledons</taxon>
        <taxon>Gunneridae</taxon>
        <taxon>Pentapetalae</taxon>
        <taxon>rosids</taxon>
        <taxon>malvids</taxon>
        <taxon>Malvales</taxon>
        <taxon>Malvaceae</taxon>
        <taxon>Malvoideae</taxon>
        <taxon>Gossypium</taxon>
    </lineage>
</organism>
<dbReference type="PANTHER" id="PTHR31286:SF99">
    <property type="entry name" value="DUF4283 DOMAIN-CONTAINING PROTEIN"/>
    <property type="match status" value="1"/>
</dbReference>
<comment type="caution">
    <text evidence="3">The sequence shown here is derived from an EMBL/GenBank/DDBJ whole genome shotgun (WGS) entry which is preliminary data.</text>
</comment>
<proteinExistence type="predicted"/>
<name>A0A7J9DB10_9ROSI</name>
<feature type="region of interest" description="Disordered" evidence="1">
    <location>
        <begin position="22"/>
        <end position="42"/>
    </location>
</feature>
<evidence type="ECO:0000256" key="1">
    <source>
        <dbReference type="SAM" id="MobiDB-lite"/>
    </source>
</evidence>
<evidence type="ECO:0000313" key="3">
    <source>
        <dbReference type="EMBL" id="MBA0757788.1"/>
    </source>
</evidence>
<feature type="compositionally biased region" description="Polar residues" evidence="1">
    <location>
        <begin position="33"/>
        <end position="42"/>
    </location>
</feature>
<dbReference type="EMBL" id="JABEZW010000001">
    <property type="protein sequence ID" value="MBA0757788.1"/>
    <property type="molecule type" value="Genomic_DNA"/>
</dbReference>
<dbReference type="Pfam" id="PF14392">
    <property type="entry name" value="zf-CCHC_4"/>
    <property type="match status" value="1"/>
</dbReference>
<gene>
    <name evidence="3" type="ORF">Gotri_020854</name>
</gene>
<dbReference type="InterPro" id="IPR040256">
    <property type="entry name" value="At4g02000-like"/>
</dbReference>
<feature type="domain" description="Zinc knuckle CX2CX4HX4C" evidence="2">
    <location>
        <begin position="157"/>
        <end position="194"/>
    </location>
</feature>
<dbReference type="PANTHER" id="PTHR31286">
    <property type="entry name" value="GLYCINE-RICH CELL WALL STRUCTURAL PROTEIN 1.8-LIKE"/>
    <property type="match status" value="1"/>
</dbReference>
<evidence type="ECO:0000259" key="2">
    <source>
        <dbReference type="Pfam" id="PF14392"/>
    </source>
</evidence>
<dbReference type="Proteomes" id="UP000593568">
    <property type="component" value="Unassembled WGS sequence"/>
</dbReference>
<evidence type="ECO:0000313" key="4">
    <source>
        <dbReference type="Proteomes" id="UP000593568"/>
    </source>
</evidence>